<evidence type="ECO:0000313" key="1">
    <source>
        <dbReference type="EMBL" id="CUK10879.1"/>
    </source>
</evidence>
<organism evidence="1 2">
    <name type="scientific">Ruegeria denitrificans</name>
    <dbReference type="NCBI Taxonomy" id="1715692"/>
    <lineage>
        <taxon>Bacteria</taxon>
        <taxon>Pseudomonadati</taxon>
        <taxon>Pseudomonadota</taxon>
        <taxon>Alphaproteobacteria</taxon>
        <taxon>Rhodobacterales</taxon>
        <taxon>Roseobacteraceae</taxon>
        <taxon>Ruegeria</taxon>
    </lineage>
</organism>
<dbReference type="STRING" id="1715692.RUE5091_03349"/>
<keyword evidence="2" id="KW-1185">Reference proteome</keyword>
<dbReference type="Proteomes" id="UP000051260">
    <property type="component" value="Unassembled WGS sequence"/>
</dbReference>
<evidence type="ECO:0008006" key="3">
    <source>
        <dbReference type="Google" id="ProtNLM"/>
    </source>
</evidence>
<proteinExistence type="predicted"/>
<reference evidence="2" key="1">
    <citation type="submission" date="2015-09" db="EMBL/GenBank/DDBJ databases">
        <authorList>
            <person name="Rodrigo-Torres L."/>
            <person name="Arahal D.R."/>
        </authorList>
    </citation>
    <scope>NUCLEOTIDE SEQUENCE [LARGE SCALE GENOMIC DNA]</scope>
    <source>
        <strain evidence="2">CECT 5091</strain>
    </source>
</reference>
<dbReference type="AlphaFoldDB" id="A0A0P1IG65"/>
<dbReference type="Gene3D" id="2.120.10.30">
    <property type="entry name" value="TolB, C-terminal domain"/>
    <property type="match status" value="1"/>
</dbReference>
<dbReference type="EMBL" id="CYUD01000011">
    <property type="protein sequence ID" value="CUK10879.1"/>
    <property type="molecule type" value="Genomic_DNA"/>
</dbReference>
<gene>
    <name evidence="1" type="ORF">RUE5091_03349</name>
</gene>
<accession>A0A0P1IG65</accession>
<dbReference type="InterPro" id="IPR011042">
    <property type="entry name" value="6-blade_b-propeller_TolB-like"/>
</dbReference>
<evidence type="ECO:0000313" key="2">
    <source>
        <dbReference type="Proteomes" id="UP000051260"/>
    </source>
</evidence>
<dbReference type="OrthoDB" id="195773at2"/>
<name>A0A0P1IG65_9RHOB</name>
<dbReference type="RefSeq" id="WP_058283020.1">
    <property type="nucleotide sequence ID" value="NZ_CYUD01000011.1"/>
</dbReference>
<protein>
    <recommendedName>
        <fullName evidence="3">Gluconolactonase</fullName>
    </recommendedName>
</protein>
<sequence>MLSVLNLCRAFTIAGFGLLLGCTDYAYVGMPPGQPSREIKIPDGSTRLIPISSSIVGLAYDDARERIFLRNLPGTQLQELDRDGRVLRTFSAQRVPAGCGGFTPDEFPIKECGLAVRESDGHLFLDHPNGLMISELTRDGQFVRNIRIGQPQGPIGGVAFDENTKTLYILFIRNRLIAEIDLNGNTKRIIRATNPAVGAALQIERFGLGINSDRRELYVALQNGNRLGVLNMSGGLIATHNLSAGVAVEGIGGGRVFGL</sequence>
<dbReference type="SUPFAM" id="SSF63825">
    <property type="entry name" value="YWTD domain"/>
    <property type="match status" value="1"/>
</dbReference>